<evidence type="ECO:0000313" key="2">
    <source>
        <dbReference type="Proteomes" id="UP000604046"/>
    </source>
</evidence>
<dbReference type="EMBL" id="CAJNDS010000358">
    <property type="protein sequence ID" value="CAE7197430.1"/>
    <property type="molecule type" value="Genomic_DNA"/>
</dbReference>
<dbReference type="AlphaFoldDB" id="A0A812J2G1"/>
<dbReference type="Proteomes" id="UP000604046">
    <property type="component" value="Unassembled WGS sequence"/>
</dbReference>
<reference evidence="1" key="1">
    <citation type="submission" date="2021-02" db="EMBL/GenBank/DDBJ databases">
        <authorList>
            <person name="Dougan E. K."/>
            <person name="Rhodes N."/>
            <person name="Thang M."/>
            <person name="Chan C."/>
        </authorList>
    </citation>
    <scope>NUCLEOTIDE SEQUENCE</scope>
</reference>
<dbReference type="Gene3D" id="1.25.40.10">
    <property type="entry name" value="Tetratricopeptide repeat domain"/>
    <property type="match status" value="1"/>
</dbReference>
<name>A0A812J2G1_9DINO</name>
<comment type="caution">
    <text evidence="1">The sequence shown here is derived from an EMBL/GenBank/DDBJ whole genome shotgun (WGS) entry which is preliminary data.</text>
</comment>
<gene>
    <name evidence="1" type="ORF">SNAT2548_LOCUS5602</name>
</gene>
<accession>A0A812J2G1</accession>
<evidence type="ECO:0008006" key="3">
    <source>
        <dbReference type="Google" id="ProtNLM"/>
    </source>
</evidence>
<dbReference type="SUPFAM" id="SSF48452">
    <property type="entry name" value="TPR-like"/>
    <property type="match status" value="1"/>
</dbReference>
<sequence>MAGQWAVHSLTDASVEGNSGIPDIGENGGVGYHYGKTADGRPAAVCPRQVDQASIKLQVKESLVLAGELNDTREQAKCLAQLCRMHLLSRQYKEAIEFAEEAQVVFQKSQDKCGEGVTLLNKASAHMGLGEIDVALQVAEDALAMFLQEEDKRQEATAHHFLYEIHTQAGNYEA</sequence>
<proteinExistence type="predicted"/>
<keyword evidence="2" id="KW-1185">Reference proteome</keyword>
<evidence type="ECO:0000313" key="1">
    <source>
        <dbReference type="EMBL" id="CAE7197430.1"/>
    </source>
</evidence>
<protein>
    <recommendedName>
        <fullName evidence="3">MalT-like TPR region domain-containing protein</fullName>
    </recommendedName>
</protein>
<organism evidence="1 2">
    <name type="scientific">Symbiodinium natans</name>
    <dbReference type="NCBI Taxonomy" id="878477"/>
    <lineage>
        <taxon>Eukaryota</taxon>
        <taxon>Sar</taxon>
        <taxon>Alveolata</taxon>
        <taxon>Dinophyceae</taxon>
        <taxon>Suessiales</taxon>
        <taxon>Symbiodiniaceae</taxon>
        <taxon>Symbiodinium</taxon>
    </lineage>
</organism>
<dbReference type="InterPro" id="IPR011990">
    <property type="entry name" value="TPR-like_helical_dom_sf"/>
</dbReference>